<reference evidence="3 4" key="1">
    <citation type="submission" date="2019-05" db="EMBL/GenBank/DDBJ databases">
        <title>Emergence of the Ug99 lineage of the wheat stem rust pathogen through somatic hybridization.</title>
        <authorList>
            <person name="Li F."/>
            <person name="Upadhyaya N.M."/>
            <person name="Sperschneider J."/>
            <person name="Matny O."/>
            <person name="Nguyen-Phuc H."/>
            <person name="Mago R."/>
            <person name="Raley C."/>
            <person name="Miller M.E."/>
            <person name="Silverstein K.A.T."/>
            <person name="Henningsen E."/>
            <person name="Hirsch C.D."/>
            <person name="Visser B."/>
            <person name="Pretorius Z.A."/>
            <person name="Steffenson B.J."/>
            <person name="Schwessinger B."/>
            <person name="Dodds P.N."/>
            <person name="Figueroa M."/>
        </authorList>
    </citation>
    <scope>NUCLEOTIDE SEQUENCE [LARGE SCALE GENOMIC DNA]</scope>
    <source>
        <strain evidence="3 4">Ug99</strain>
    </source>
</reference>
<evidence type="ECO:0000313" key="4">
    <source>
        <dbReference type="Proteomes" id="UP000325313"/>
    </source>
</evidence>
<evidence type="ECO:0000256" key="2">
    <source>
        <dbReference type="SAM" id="SignalP"/>
    </source>
</evidence>
<keyword evidence="2" id="KW-0732">Signal</keyword>
<protein>
    <submittedName>
        <fullName evidence="3">Uncharacterized protein</fullName>
    </submittedName>
</protein>
<accession>A0A5B0N1T0</accession>
<feature type="chain" id="PRO_5022835211" evidence="2">
    <location>
        <begin position="22"/>
        <end position="60"/>
    </location>
</feature>
<evidence type="ECO:0000256" key="1">
    <source>
        <dbReference type="SAM" id="MobiDB-lite"/>
    </source>
</evidence>
<evidence type="ECO:0000313" key="3">
    <source>
        <dbReference type="EMBL" id="KAA1082060.1"/>
    </source>
</evidence>
<comment type="caution">
    <text evidence="3">The sequence shown here is derived from an EMBL/GenBank/DDBJ whole genome shotgun (WGS) entry which is preliminary data.</text>
</comment>
<name>A0A5B0N1T0_PUCGR</name>
<organism evidence="3 4">
    <name type="scientific">Puccinia graminis f. sp. tritici</name>
    <dbReference type="NCBI Taxonomy" id="56615"/>
    <lineage>
        <taxon>Eukaryota</taxon>
        <taxon>Fungi</taxon>
        <taxon>Dikarya</taxon>
        <taxon>Basidiomycota</taxon>
        <taxon>Pucciniomycotina</taxon>
        <taxon>Pucciniomycetes</taxon>
        <taxon>Pucciniales</taxon>
        <taxon>Pucciniaceae</taxon>
        <taxon>Puccinia</taxon>
    </lineage>
</organism>
<feature type="region of interest" description="Disordered" evidence="1">
    <location>
        <begin position="29"/>
        <end position="60"/>
    </location>
</feature>
<gene>
    <name evidence="3" type="ORF">PGTUg99_010780</name>
</gene>
<feature type="compositionally biased region" description="Polar residues" evidence="1">
    <location>
        <begin position="49"/>
        <end position="60"/>
    </location>
</feature>
<dbReference type="Proteomes" id="UP000325313">
    <property type="component" value="Unassembled WGS sequence"/>
</dbReference>
<dbReference type="EMBL" id="VDEP01000439">
    <property type="protein sequence ID" value="KAA1082060.1"/>
    <property type="molecule type" value="Genomic_DNA"/>
</dbReference>
<dbReference type="AlphaFoldDB" id="A0A5B0N1T0"/>
<sequence>MLIPKSILLGVAGLLPAIVSGNLESGQQITFMPSPSSPSISEKPHPNLKISNTNRNGVDC</sequence>
<feature type="signal peptide" evidence="2">
    <location>
        <begin position="1"/>
        <end position="21"/>
    </location>
</feature>
<proteinExistence type="predicted"/>